<dbReference type="EMBL" id="NSKD01000003">
    <property type="protein sequence ID" value="PAU80747.1"/>
    <property type="molecule type" value="Genomic_DNA"/>
</dbReference>
<dbReference type="PANTHER" id="PTHR38603">
    <property type="entry name" value="CHAPERONE NAPD"/>
    <property type="match status" value="1"/>
</dbReference>
<comment type="similarity">
    <text evidence="4">Belongs to the NapD family.</text>
</comment>
<dbReference type="OrthoDB" id="5770785at2"/>
<dbReference type="RefSeq" id="WP_095617579.1">
    <property type="nucleotide sequence ID" value="NZ_NSKD01000003.1"/>
</dbReference>
<dbReference type="HAMAP" id="MF_02200">
    <property type="entry name" value="NapD"/>
    <property type="match status" value="1"/>
</dbReference>
<comment type="function">
    <text evidence="4">Chaperone for NapA, the catalytic subunit of the periplasmic nitrate reductase. It binds directly and specifically to the twin-arginine signal peptide of NapA, preventing premature interaction with the Tat translocase and premature export.</text>
</comment>
<evidence type="ECO:0000256" key="1">
    <source>
        <dbReference type="ARBA" id="ARBA00004496"/>
    </source>
</evidence>
<evidence type="ECO:0000313" key="6">
    <source>
        <dbReference type="Proteomes" id="UP000218896"/>
    </source>
</evidence>
<reference evidence="5 6" key="1">
    <citation type="submission" date="2017-08" db="EMBL/GenBank/DDBJ databases">
        <title>Halovibrio sewagensis sp. nov., isolated from wastewater of high salinity.</title>
        <authorList>
            <person name="Dong X."/>
            <person name="Zhang G."/>
        </authorList>
    </citation>
    <scope>NUCLEOTIDE SEQUENCE [LARGE SCALE GENOMIC DNA]</scope>
    <source>
        <strain evidence="5 6">YL5-2</strain>
    </source>
</reference>
<proteinExistence type="inferred from homology"/>
<keyword evidence="6" id="KW-1185">Reference proteome</keyword>
<evidence type="ECO:0000256" key="2">
    <source>
        <dbReference type="ARBA" id="ARBA00022490"/>
    </source>
</evidence>
<organism evidence="5 6">
    <name type="scientific">Halovibrio salipaludis</name>
    <dbReference type="NCBI Taxonomy" id="2032626"/>
    <lineage>
        <taxon>Bacteria</taxon>
        <taxon>Pseudomonadati</taxon>
        <taxon>Pseudomonadota</taxon>
        <taxon>Gammaproteobacteria</taxon>
        <taxon>Oceanospirillales</taxon>
        <taxon>Halomonadaceae</taxon>
        <taxon>Halovibrio</taxon>
    </lineage>
</organism>
<dbReference type="InterPro" id="IPR005623">
    <property type="entry name" value="Chaperone_NapD_NO3_reduct"/>
</dbReference>
<dbReference type="GO" id="GO:0005737">
    <property type="term" value="C:cytoplasm"/>
    <property type="evidence" value="ECO:0007669"/>
    <property type="project" value="UniProtKB-SubCell"/>
</dbReference>
<accession>A0A2A2F7U1</accession>
<sequence length="92" mass="10143">MTDEIHIASLLVQVAPESLEDLSQWAGAHPEAEVRGTDPAGKLVLITESEGRQPILDLMDACRDRPGVFTVNLIYHEILNAQEADQPEEIQP</sequence>
<dbReference type="Gene3D" id="3.30.70.920">
    <property type="match status" value="1"/>
</dbReference>
<gene>
    <name evidence="4" type="primary">napD</name>
    <name evidence="5" type="ORF">CK501_10080</name>
</gene>
<dbReference type="PANTHER" id="PTHR38603:SF1">
    <property type="entry name" value="CHAPERONE NAPD"/>
    <property type="match status" value="1"/>
</dbReference>
<dbReference type="Pfam" id="PF03927">
    <property type="entry name" value="NapD"/>
    <property type="match status" value="1"/>
</dbReference>
<name>A0A2A2F7U1_9GAMM</name>
<comment type="subunit">
    <text evidence="4">Interacts with the cytoplasmic NapA precursor.</text>
</comment>
<dbReference type="AlphaFoldDB" id="A0A2A2F7U1"/>
<comment type="caution">
    <text evidence="5">The sequence shown here is derived from an EMBL/GenBank/DDBJ whole genome shotgun (WGS) entry which is preliminary data.</text>
</comment>
<evidence type="ECO:0000256" key="3">
    <source>
        <dbReference type="ARBA" id="ARBA00023186"/>
    </source>
</evidence>
<keyword evidence="3 4" id="KW-0143">Chaperone</keyword>
<comment type="subcellular location">
    <subcellularLocation>
        <location evidence="1 4">Cytoplasm</location>
    </subcellularLocation>
</comment>
<protein>
    <recommendedName>
        <fullName evidence="4">Chaperone NapD</fullName>
    </recommendedName>
    <alternativeName>
        <fullName evidence="4">NapA signal peptide-binding chaperone NapD</fullName>
    </alternativeName>
</protein>
<dbReference type="GO" id="GO:0051224">
    <property type="term" value="P:negative regulation of protein transport"/>
    <property type="evidence" value="ECO:0007669"/>
    <property type="project" value="UniProtKB-UniRule"/>
</dbReference>
<keyword evidence="2 4" id="KW-0963">Cytoplasm</keyword>
<dbReference type="GO" id="GO:0005048">
    <property type="term" value="F:signal sequence binding"/>
    <property type="evidence" value="ECO:0007669"/>
    <property type="project" value="UniProtKB-UniRule"/>
</dbReference>
<evidence type="ECO:0000256" key="4">
    <source>
        <dbReference type="HAMAP-Rule" id="MF_02200"/>
    </source>
</evidence>
<dbReference type="Proteomes" id="UP000218896">
    <property type="component" value="Unassembled WGS sequence"/>
</dbReference>
<evidence type="ECO:0000313" key="5">
    <source>
        <dbReference type="EMBL" id="PAU80747.1"/>
    </source>
</evidence>